<dbReference type="Proteomes" id="UP000483820">
    <property type="component" value="Chromosome IV"/>
</dbReference>
<dbReference type="EMBL" id="WUAV01000004">
    <property type="protein sequence ID" value="KAF1756808.1"/>
    <property type="molecule type" value="Genomic_DNA"/>
</dbReference>
<dbReference type="RefSeq" id="XP_053584530.1">
    <property type="nucleotide sequence ID" value="XM_053729758.1"/>
</dbReference>
<evidence type="ECO:0000313" key="1">
    <source>
        <dbReference type="EMBL" id="KAF1756808.1"/>
    </source>
</evidence>
<sequence>MMNTLMEATSPKKMAKRKVNGRAKIETRRITDKDAYLLLSLSLLLTSLPPARLLFLLLHWLIISGGDGSLLNIGNISSGSLLLSPGEPVLLWLRLFWSDDGGLSLGGDSVWRGDGGVGEWDLLLGLGVLFGGHDLKLSWLENRRCIEDKDSVGFRRDYAYKKINEYRG</sequence>
<accession>A0A6A5GN47</accession>
<evidence type="ECO:0000313" key="2">
    <source>
        <dbReference type="Proteomes" id="UP000483820"/>
    </source>
</evidence>
<reference evidence="1 2" key="1">
    <citation type="submission" date="2019-12" db="EMBL/GenBank/DDBJ databases">
        <title>Chromosome-level assembly of the Caenorhabditis remanei genome.</title>
        <authorList>
            <person name="Teterina A.A."/>
            <person name="Willis J.H."/>
            <person name="Phillips P.C."/>
        </authorList>
    </citation>
    <scope>NUCLEOTIDE SEQUENCE [LARGE SCALE GENOMIC DNA]</scope>
    <source>
        <strain evidence="1 2">PX506</strain>
        <tissue evidence="1">Whole organism</tissue>
    </source>
</reference>
<organism evidence="1 2">
    <name type="scientific">Caenorhabditis remanei</name>
    <name type="common">Caenorhabditis vulgaris</name>
    <dbReference type="NCBI Taxonomy" id="31234"/>
    <lineage>
        <taxon>Eukaryota</taxon>
        <taxon>Metazoa</taxon>
        <taxon>Ecdysozoa</taxon>
        <taxon>Nematoda</taxon>
        <taxon>Chromadorea</taxon>
        <taxon>Rhabditida</taxon>
        <taxon>Rhabditina</taxon>
        <taxon>Rhabditomorpha</taxon>
        <taxon>Rhabditoidea</taxon>
        <taxon>Rhabditidae</taxon>
        <taxon>Peloderinae</taxon>
        <taxon>Caenorhabditis</taxon>
    </lineage>
</organism>
<comment type="caution">
    <text evidence="1">The sequence shown here is derived from an EMBL/GenBank/DDBJ whole genome shotgun (WGS) entry which is preliminary data.</text>
</comment>
<protein>
    <submittedName>
        <fullName evidence="1">Uncharacterized protein</fullName>
    </submittedName>
</protein>
<name>A0A6A5GN47_CAERE</name>
<gene>
    <name evidence="1" type="ORF">GCK72_013262</name>
</gene>
<proteinExistence type="predicted"/>
<dbReference type="KEGG" id="crq:GCK72_013262"/>
<dbReference type="GeneID" id="78775760"/>
<dbReference type="CTD" id="78775760"/>
<dbReference type="AlphaFoldDB" id="A0A6A5GN47"/>